<organism evidence="2 3">
    <name type="scientific">Propylenella binzhouense</name>
    <dbReference type="NCBI Taxonomy" id="2555902"/>
    <lineage>
        <taxon>Bacteria</taxon>
        <taxon>Pseudomonadati</taxon>
        <taxon>Pseudomonadota</taxon>
        <taxon>Alphaproteobacteria</taxon>
        <taxon>Hyphomicrobiales</taxon>
        <taxon>Propylenellaceae</taxon>
        <taxon>Propylenella</taxon>
    </lineage>
</organism>
<sequence length="114" mass="11350">MPVGPDGEAIAGSDVIRDAGEWASAAHRWIAAIVDGSRSAGAQEIGGGVLVDRIAVPSAFLDAFVDQLGTLASNLNALIAEQVSGDGAPSPHAPAVAGPGGPRPECEIIPFAGR</sequence>
<evidence type="ECO:0000313" key="2">
    <source>
        <dbReference type="EMBL" id="MYZ48219.1"/>
    </source>
</evidence>
<feature type="region of interest" description="Disordered" evidence="1">
    <location>
        <begin position="84"/>
        <end position="104"/>
    </location>
</feature>
<feature type="compositionally biased region" description="Low complexity" evidence="1">
    <location>
        <begin position="87"/>
        <end position="97"/>
    </location>
</feature>
<comment type="caution">
    <text evidence="2">The sequence shown here is derived from an EMBL/GenBank/DDBJ whole genome shotgun (WGS) entry which is preliminary data.</text>
</comment>
<protein>
    <submittedName>
        <fullName evidence="2">Uncharacterized protein</fullName>
    </submittedName>
</protein>
<name>A0A964T4K1_9HYPH</name>
<dbReference type="EMBL" id="SPKJ01000031">
    <property type="protein sequence ID" value="MYZ48219.1"/>
    <property type="molecule type" value="Genomic_DNA"/>
</dbReference>
<evidence type="ECO:0000256" key="1">
    <source>
        <dbReference type="SAM" id="MobiDB-lite"/>
    </source>
</evidence>
<evidence type="ECO:0000313" key="3">
    <source>
        <dbReference type="Proteomes" id="UP000773614"/>
    </source>
</evidence>
<dbReference type="Proteomes" id="UP000773614">
    <property type="component" value="Unassembled WGS sequence"/>
</dbReference>
<accession>A0A964T4K1</accession>
<dbReference type="RefSeq" id="WP_161140568.1">
    <property type="nucleotide sequence ID" value="NZ_SPKJ01000031.1"/>
</dbReference>
<reference evidence="2" key="1">
    <citation type="submission" date="2019-03" db="EMBL/GenBank/DDBJ databases">
        <title>Afifella sp. nov., isolated from activated sludge.</title>
        <authorList>
            <person name="Li Q."/>
            <person name="Liu Y."/>
        </authorList>
    </citation>
    <scope>NUCLEOTIDE SEQUENCE</scope>
    <source>
        <strain evidence="2">L72</strain>
    </source>
</reference>
<keyword evidence="3" id="KW-1185">Reference proteome</keyword>
<proteinExistence type="predicted"/>
<dbReference type="AlphaFoldDB" id="A0A964T4K1"/>
<gene>
    <name evidence="2" type="ORF">E4O86_10905</name>
</gene>